<organism evidence="2 3">
    <name type="scientific">Flavobacterium akiainvivens</name>
    <dbReference type="NCBI Taxonomy" id="1202724"/>
    <lineage>
        <taxon>Bacteria</taxon>
        <taxon>Pseudomonadati</taxon>
        <taxon>Bacteroidota</taxon>
        <taxon>Flavobacteriia</taxon>
        <taxon>Flavobacteriales</taxon>
        <taxon>Flavobacteriaceae</taxon>
        <taxon>Flavobacterium</taxon>
    </lineage>
</organism>
<gene>
    <name evidence="2" type="ORF">AM493_18160</name>
</gene>
<evidence type="ECO:0000313" key="3">
    <source>
        <dbReference type="Proteomes" id="UP000037755"/>
    </source>
</evidence>
<dbReference type="Proteomes" id="UP000037755">
    <property type="component" value="Unassembled WGS sequence"/>
</dbReference>
<accession>A0A0M9VJS1</accession>
<keyword evidence="1" id="KW-0732">Signal</keyword>
<dbReference type="InterPro" id="IPR058093">
    <property type="entry name" value="LA_2272-like"/>
</dbReference>
<keyword evidence="3" id="KW-1185">Reference proteome</keyword>
<dbReference type="NCBIfam" id="NF047436">
    <property type="entry name" value="LA_2272_repeat"/>
    <property type="match status" value="1"/>
</dbReference>
<proteinExistence type="predicted"/>
<evidence type="ECO:0000256" key="1">
    <source>
        <dbReference type="SAM" id="SignalP"/>
    </source>
</evidence>
<reference evidence="2 3" key="1">
    <citation type="submission" date="2015-08" db="EMBL/GenBank/DDBJ databases">
        <title>Whole genome sequence of Flavobacterium akiainvivens IK-1T, from decaying Wikstroemia oahuensis, an endemic Hawaiian shrub.</title>
        <authorList>
            <person name="Wan X."/>
            <person name="Hou S."/>
            <person name="Saito J."/>
            <person name="Donachie S."/>
        </authorList>
    </citation>
    <scope>NUCLEOTIDE SEQUENCE [LARGE SCALE GENOMIC DNA]</scope>
    <source>
        <strain evidence="2 3">IK-1</strain>
    </source>
</reference>
<sequence length="230" mass="24801">MKHLLILLFSVAALAQQADAKKWTPFSLTPVGQDTYRVNGMAMGLGVGFPSEDNAEVTINGFNLEINPLAPLYMLFFDPSRVKRDSIYTRVNGLHISTAGLIGNARLNGLGVSLFNAGSASNGVNVSVLYNVNRVMNGLHIAAFGNSVEEKGNGLLVGMGNNAVKYNGVMLGLFNRGETIRGLNIGITNITAGEMTGLQVGIFNRTKKCRGLQIGLWNVNEKRSLPFVNW</sequence>
<feature type="signal peptide" evidence="1">
    <location>
        <begin position="1"/>
        <end position="20"/>
    </location>
</feature>
<dbReference type="AlphaFoldDB" id="A0A0M9VJS1"/>
<dbReference type="EMBL" id="LIYD01000005">
    <property type="protein sequence ID" value="KOS07759.1"/>
    <property type="molecule type" value="Genomic_DNA"/>
</dbReference>
<name>A0A0M9VJS1_9FLAO</name>
<dbReference type="STRING" id="1202724.AM493_18160"/>
<evidence type="ECO:0008006" key="4">
    <source>
        <dbReference type="Google" id="ProtNLM"/>
    </source>
</evidence>
<comment type="caution">
    <text evidence="2">The sequence shown here is derived from an EMBL/GenBank/DDBJ whole genome shotgun (WGS) entry which is preliminary data.</text>
</comment>
<dbReference type="OrthoDB" id="660602at2"/>
<dbReference type="PATRIC" id="fig|1202724.3.peg.3771"/>
<dbReference type="RefSeq" id="WP_054409473.1">
    <property type="nucleotide sequence ID" value="NZ_FOYA01000002.1"/>
</dbReference>
<evidence type="ECO:0000313" key="2">
    <source>
        <dbReference type="EMBL" id="KOS07759.1"/>
    </source>
</evidence>
<protein>
    <recommendedName>
        <fullName evidence="4">DUF5723 domain-containing protein</fullName>
    </recommendedName>
</protein>
<feature type="chain" id="PRO_5005839073" description="DUF5723 domain-containing protein" evidence="1">
    <location>
        <begin position="21"/>
        <end position="230"/>
    </location>
</feature>